<accession>A0AAD9VGH9</accession>
<comment type="caution">
    <text evidence="1">The sequence shown here is derived from an EMBL/GenBank/DDBJ whole genome shotgun (WGS) entry which is preliminary data.</text>
</comment>
<sequence length="228" mass="24947">MEIVGLEEKEEFNTLGCIPLDFQLTTRIFTDSGIHYTFRQHGNYYKPRIGHSQLTAGEDHEVSSNLLRMNSGISHERYERLQSLLSLQLSPTGRLPVDLNLYTVFDIITAAPGRAGPRMKAVLTLYLGVSSLFAVSRTAAPGRAGPRMKAVLTLYLRVSSLFAVSRTAAPGRAGPRMKAVLISTSEISSSLPLTLTLRRVKSVEFSVKSSDPVREGNLSHLSSQTAGI</sequence>
<name>A0AAD9VGH9_ACRCE</name>
<evidence type="ECO:0000313" key="1">
    <source>
        <dbReference type="EMBL" id="KAK2573708.1"/>
    </source>
</evidence>
<reference evidence="1" key="1">
    <citation type="journal article" date="2023" name="G3 (Bethesda)">
        <title>Whole genome assembly and annotation of the endangered Caribbean coral Acropora cervicornis.</title>
        <authorList>
            <person name="Selwyn J.D."/>
            <person name="Vollmer S.V."/>
        </authorList>
    </citation>
    <scope>NUCLEOTIDE SEQUENCE</scope>
    <source>
        <strain evidence="1">K2</strain>
    </source>
</reference>
<reference evidence="1" key="2">
    <citation type="journal article" date="2023" name="Science">
        <title>Genomic signatures of disease resistance in endangered staghorn corals.</title>
        <authorList>
            <person name="Vollmer S.V."/>
            <person name="Selwyn J.D."/>
            <person name="Despard B.A."/>
            <person name="Roesel C.L."/>
        </authorList>
    </citation>
    <scope>NUCLEOTIDE SEQUENCE</scope>
    <source>
        <strain evidence="1">K2</strain>
    </source>
</reference>
<gene>
    <name evidence="1" type="ORF">P5673_001394</name>
</gene>
<organism evidence="1 2">
    <name type="scientific">Acropora cervicornis</name>
    <name type="common">Staghorn coral</name>
    <dbReference type="NCBI Taxonomy" id="6130"/>
    <lineage>
        <taxon>Eukaryota</taxon>
        <taxon>Metazoa</taxon>
        <taxon>Cnidaria</taxon>
        <taxon>Anthozoa</taxon>
        <taxon>Hexacorallia</taxon>
        <taxon>Scleractinia</taxon>
        <taxon>Astrocoeniina</taxon>
        <taxon>Acroporidae</taxon>
        <taxon>Acropora</taxon>
    </lineage>
</organism>
<dbReference type="AlphaFoldDB" id="A0AAD9VGH9"/>
<proteinExistence type="predicted"/>
<dbReference type="Proteomes" id="UP001249851">
    <property type="component" value="Unassembled WGS sequence"/>
</dbReference>
<evidence type="ECO:0000313" key="2">
    <source>
        <dbReference type="Proteomes" id="UP001249851"/>
    </source>
</evidence>
<keyword evidence="2" id="KW-1185">Reference proteome</keyword>
<protein>
    <submittedName>
        <fullName evidence="1">Uncharacterized protein</fullName>
    </submittedName>
</protein>
<dbReference type="EMBL" id="JARQWQ010000002">
    <property type="protein sequence ID" value="KAK2573708.1"/>
    <property type="molecule type" value="Genomic_DNA"/>
</dbReference>